<keyword evidence="2" id="KW-0732">Signal</keyword>
<reference evidence="3" key="1">
    <citation type="journal article" date="2023" name="G3 (Bethesda)">
        <title>A reference genome for the long-term kleptoplast-retaining sea slug Elysia crispata morphotype clarki.</title>
        <authorList>
            <person name="Eastman K.E."/>
            <person name="Pendleton A.L."/>
            <person name="Shaikh M.A."/>
            <person name="Suttiyut T."/>
            <person name="Ogas R."/>
            <person name="Tomko P."/>
            <person name="Gavelis G."/>
            <person name="Widhalm J.R."/>
            <person name="Wisecaver J.H."/>
        </authorList>
    </citation>
    <scope>NUCLEOTIDE SEQUENCE</scope>
    <source>
        <strain evidence="3">ECLA1</strain>
    </source>
</reference>
<feature type="region of interest" description="Disordered" evidence="1">
    <location>
        <begin position="133"/>
        <end position="152"/>
    </location>
</feature>
<evidence type="ECO:0000256" key="2">
    <source>
        <dbReference type="SAM" id="SignalP"/>
    </source>
</evidence>
<feature type="chain" id="PRO_5042164375" description="Cholecystokinin" evidence="2">
    <location>
        <begin position="18"/>
        <end position="200"/>
    </location>
</feature>
<feature type="signal peptide" evidence="2">
    <location>
        <begin position="1"/>
        <end position="17"/>
    </location>
</feature>
<feature type="compositionally biased region" description="Basic and acidic residues" evidence="1">
    <location>
        <begin position="180"/>
        <end position="189"/>
    </location>
</feature>
<dbReference type="EMBL" id="JAWDGP010003288">
    <property type="protein sequence ID" value="KAK3775702.1"/>
    <property type="molecule type" value="Genomic_DNA"/>
</dbReference>
<proteinExistence type="predicted"/>
<protein>
    <recommendedName>
        <fullName evidence="5">Cholecystokinin</fullName>
    </recommendedName>
</protein>
<feature type="region of interest" description="Disordered" evidence="1">
    <location>
        <begin position="180"/>
        <end position="200"/>
    </location>
</feature>
<feature type="compositionally biased region" description="Polar residues" evidence="1">
    <location>
        <begin position="190"/>
        <end position="200"/>
    </location>
</feature>
<feature type="compositionally biased region" description="Low complexity" evidence="1">
    <location>
        <begin position="74"/>
        <end position="85"/>
    </location>
</feature>
<dbReference type="AlphaFoldDB" id="A0AAE0ZUL5"/>
<sequence length="200" mass="21541">MESQIFGLLFIVTVCACSCSCASLQANSRRQEDIQHLVSLLGKLKNIERVRQQHHHHSQHHPKQQQHQLLSGVSLTSRHSPSSSSDYVPAEDKAALMRSVADLTSGDVTNSLLLGQDDLDLDLADDSAAAQLLSGSGSDGSGNNGEKSKRQGAWSYDYGLGGGRFGKRNFDDYGMGGGRWGRDVDHVDISDTSNADASTL</sequence>
<evidence type="ECO:0000313" key="4">
    <source>
        <dbReference type="Proteomes" id="UP001283361"/>
    </source>
</evidence>
<evidence type="ECO:0000256" key="1">
    <source>
        <dbReference type="SAM" id="MobiDB-lite"/>
    </source>
</evidence>
<feature type="region of interest" description="Disordered" evidence="1">
    <location>
        <begin position="50"/>
        <end position="89"/>
    </location>
</feature>
<name>A0AAE0ZUL5_9GAST</name>
<organism evidence="3 4">
    <name type="scientific">Elysia crispata</name>
    <name type="common">lettuce slug</name>
    <dbReference type="NCBI Taxonomy" id="231223"/>
    <lineage>
        <taxon>Eukaryota</taxon>
        <taxon>Metazoa</taxon>
        <taxon>Spiralia</taxon>
        <taxon>Lophotrochozoa</taxon>
        <taxon>Mollusca</taxon>
        <taxon>Gastropoda</taxon>
        <taxon>Heterobranchia</taxon>
        <taxon>Euthyneura</taxon>
        <taxon>Panpulmonata</taxon>
        <taxon>Sacoglossa</taxon>
        <taxon>Placobranchoidea</taxon>
        <taxon>Plakobranchidae</taxon>
        <taxon>Elysia</taxon>
    </lineage>
</organism>
<gene>
    <name evidence="3" type="ORF">RRG08_050537</name>
</gene>
<evidence type="ECO:0000313" key="3">
    <source>
        <dbReference type="EMBL" id="KAK3775702.1"/>
    </source>
</evidence>
<dbReference type="Proteomes" id="UP001283361">
    <property type="component" value="Unassembled WGS sequence"/>
</dbReference>
<comment type="caution">
    <text evidence="3">The sequence shown here is derived from an EMBL/GenBank/DDBJ whole genome shotgun (WGS) entry which is preliminary data.</text>
</comment>
<feature type="compositionally biased region" description="Basic residues" evidence="1">
    <location>
        <begin position="52"/>
        <end position="64"/>
    </location>
</feature>
<accession>A0AAE0ZUL5</accession>
<keyword evidence="4" id="KW-1185">Reference proteome</keyword>
<evidence type="ECO:0008006" key="5">
    <source>
        <dbReference type="Google" id="ProtNLM"/>
    </source>
</evidence>